<dbReference type="InterPro" id="IPR035185">
    <property type="entry name" value="DUF5305"/>
</dbReference>
<dbReference type="RefSeq" id="WP_152943879.1">
    <property type="nucleotide sequence ID" value="NZ_CP045489.1"/>
</dbReference>
<dbReference type="OrthoDB" id="270764at2157"/>
<dbReference type="Proteomes" id="UP000326170">
    <property type="component" value="Plasmid unnamed1"/>
</dbReference>
<keyword evidence="4" id="KW-1185">Reference proteome</keyword>
<proteinExistence type="predicted"/>
<feature type="transmembrane region" description="Helical" evidence="2">
    <location>
        <begin position="33"/>
        <end position="54"/>
    </location>
</feature>
<dbReference type="AlphaFoldDB" id="A0A5P9P892"/>
<keyword evidence="3" id="KW-0614">Plasmid</keyword>
<geneLocation type="plasmid" evidence="3 4">
    <name>unnamed1</name>
</geneLocation>
<evidence type="ECO:0000313" key="4">
    <source>
        <dbReference type="Proteomes" id="UP000326170"/>
    </source>
</evidence>
<dbReference type="KEGG" id="nas:GCU68_17475"/>
<evidence type="ECO:0000256" key="2">
    <source>
        <dbReference type="SAM" id="Phobius"/>
    </source>
</evidence>
<keyword evidence="2" id="KW-1133">Transmembrane helix</keyword>
<evidence type="ECO:0000313" key="3">
    <source>
        <dbReference type="EMBL" id="QFU84355.1"/>
    </source>
</evidence>
<dbReference type="Pfam" id="PF17231">
    <property type="entry name" value="DUF5305"/>
    <property type="match status" value="1"/>
</dbReference>
<evidence type="ECO:0000256" key="1">
    <source>
        <dbReference type="SAM" id="MobiDB-lite"/>
    </source>
</evidence>
<keyword evidence="2" id="KW-0472">Membrane</keyword>
<sequence length="395" mass="42942">MTDDSIDSDRREDVSAMNELFRRIRVRLYDQRVLAVLAIVCLLCIGGWLSYTVYVAPSEQTEQRVTDSWTLSGTVTHGADIRESTPIYDGGEVATDNESTADTVATVTDEPVYYTDLSPAVHGDVAVGYDADRSDNVTVSLELERVTRAAGDDVVYWSDSEQLDHTNRTDVESGEEVVATFNLNVSHLEEQIDEIETNLGASPGDVETYINAIVTVEGEIGTDSVSMTRTFRIDLTHEGSMYSIDVDEPLEETGTETETVAAPRSYGPLHTIGGPTLVAVGVVGAGATALACRRSPTDAERAWLSYLADRDAAEDVIVRVDYPVEHADCDHPVATVPTLGELAQLAIDVEAAVLEDVNQDRYVVEYEGGIYVYEPPADSGRGQEQEESRLTSSCA</sequence>
<organism evidence="3 4">
    <name type="scientific">Natronorubrum aibiense</name>
    <dbReference type="NCBI Taxonomy" id="348826"/>
    <lineage>
        <taxon>Archaea</taxon>
        <taxon>Methanobacteriati</taxon>
        <taxon>Methanobacteriota</taxon>
        <taxon>Stenosarchaea group</taxon>
        <taxon>Halobacteria</taxon>
        <taxon>Halobacteriales</taxon>
        <taxon>Natrialbaceae</taxon>
        <taxon>Natronorubrum</taxon>
    </lineage>
</organism>
<evidence type="ECO:0008006" key="5">
    <source>
        <dbReference type="Google" id="ProtNLM"/>
    </source>
</evidence>
<gene>
    <name evidence="3" type="ORF">GCU68_17475</name>
</gene>
<feature type="region of interest" description="Disordered" evidence="1">
    <location>
        <begin position="375"/>
        <end position="395"/>
    </location>
</feature>
<keyword evidence="2" id="KW-0812">Transmembrane</keyword>
<accession>A0A5P9P892</accession>
<dbReference type="GeneID" id="42302870"/>
<name>A0A5P9P892_9EURY</name>
<dbReference type="EMBL" id="CP045489">
    <property type="protein sequence ID" value="QFU84355.1"/>
    <property type="molecule type" value="Genomic_DNA"/>
</dbReference>
<protein>
    <recommendedName>
        <fullName evidence="5">DUF5305 domain-containing protein</fullName>
    </recommendedName>
</protein>
<reference evidence="3 4" key="1">
    <citation type="journal article" date="2007" name="Int. J. Syst. Evol. Microbiol.">
        <title>Natronorubrum sulfidifaciens sp. nov., an extremely haloalkaliphilic archaeon isolated from Aiding salt lake in Xin-Jiang, China.</title>
        <authorList>
            <person name="Cui H.L."/>
            <person name="Tohty D."/>
            <person name="Liu H.C."/>
            <person name="Liu S.J."/>
            <person name="Oren A."/>
            <person name="Zhou P.J."/>
        </authorList>
    </citation>
    <scope>NUCLEOTIDE SEQUENCE [LARGE SCALE GENOMIC DNA]</scope>
    <source>
        <strain evidence="3 4">7-3</strain>
        <plasmid evidence="3">unnamed1</plasmid>
    </source>
</reference>